<dbReference type="Proteomes" id="UP000808337">
    <property type="component" value="Unassembled WGS sequence"/>
</dbReference>
<evidence type="ECO:0000259" key="1">
    <source>
        <dbReference type="PROSITE" id="PS50206"/>
    </source>
</evidence>
<gene>
    <name evidence="2" type="ORF">IPP15_01410</name>
</gene>
<dbReference type="PANTHER" id="PTHR43031">
    <property type="entry name" value="FAD-DEPENDENT OXIDOREDUCTASE"/>
    <property type="match status" value="1"/>
</dbReference>
<organism evidence="2 3">
    <name type="scientific">Candidatus Opimibacter skivensis</name>
    <dbReference type="NCBI Taxonomy" id="2982028"/>
    <lineage>
        <taxon>Bacteria</taxon>
        <taxon>Pseudomonadati</taxon>
        <taxon>Bacteroidota</taxon>
        <taxon>Saprospiria</taxon>
        <taxon>Saprospirales</taxon>
        <taxon>Saprospiraceae</taxon>
        <taxon>Candidatus Opimibacter</taxon>
    </lineage>
</organism>
<feature type="domain" description="Rhodanese" evidence="1">
    <location>
        <begin position="8"/>
        <end position="76"/>
    </location>
</feature>
<dbReference type="Gene3D" id="3.40.250.10">
    <property type="entry name" value="Rhodanese-like domain"/>
    <property type="match status" value="1"/>
</dbReference>
<dbReference type="InterPro" id="IPR001763">
    <property type="entry name" value="Rhodanese-like_dom"/>
</dbReference>
<dbReference type="CDD" id="cd00158">
    <property type="entry name" value="RHOD"/>
    <property type="match status" value="1"/>
</dbReference>
<proteinExistence type="predicted"/>
<comment type="caution">
    <text evidence="2">The sequence shown here is derived from an EMBL/GenBank/DDBJ whole genome shotgun (WGS) entry which is preliminary data.</text>
</comment>
<dbReference type="AlphaFoldDB" id="A0A9D7SU83"/>
<dbReference type="PROSITE" id="PS50206">
    <property type="entry name" value="RHODANESE_3"/>
    <property type="match status" value="1"/>
</dbReference>
<evidence type="ECO:0000313" key="3">
    <source>
        <dbReference type="Proteomes" id="UP000808337"/>
    </source>
</evidence>
<dbReference type="Pfam" id="PF00581">
    <property type="entry name" value="Rhodanese"/>
    <property type="match status" value="1"/>
</dbReference>
<dbReference type="InterPro" id="IPR050229">
    <property type="entry name" value="GlpE_sulfurtransferase"/>
</dbReference>
<name>A0A9D7SU83_9BACT</name>
<dbReference type="SMART" id="SM00450">
    <property type="entry name" value="RHOD"/>
    <property type="match status" value="1"/>
</dbReference>
<evidence type="ECO:0000313" key="2">
    <source>
        <dbReference type="EMBL" id="MBK9981079.1"/>
    </source>
</evidence>
<dbReference type="SUPFAM" id="SSF52821">
    <property type="entry name" value="Rhodanese/Cell cycle control phosphatase"/>
    <property type="match status" value="1"/>
</dbReference>
<dbReference type="InterPro" id="IPR036873">
    <property type="entry name" value="Rhodanese-like_dom_sf"/>
</dbReference>
<dbReference type="PANTHER" id="PTHR43031:SF18">
    <property type="entry name" value="RHODANESE-RELATED SULFURTRANSFERASES"/>
    <property type="match status" value="1"/>
</dbReference>
<reference evidence="2 3" key="1">
    <citation type="submission" date="2020-10" db="EMBL/GenBank/DDBJ databases">
        <title>Connecting structure to function with the recovery of over 1000 high-quality activated sludge metagenome-assembled genomes encoding full-length rRNA genes using long-read sequencing.</title>
        <authorList>
            <person name="Singleton C.M."/>
            <person name="Petriglieri F."/>
            <person name="Kristensen J.M."/>
            <person name="Kirkegaard R.H."/>
            <person name="Michaelsen T.Y."/>
            <person name="Andersen M.H."/>
            <person name="Karst S.M."/>
            <person name="Dueholm M.S."/>
            <person name="Nielsen P.H."/>
            <person name="Albertsen M."/>
        </authorList>
    </citation>
    <scope>NUCLEOTIDE SEQUENCE [LARGE SCALE GENOMIC DNA]</scope>
    <source>
        <strain evidence="2">Ribe_18-Q3-R11-54_MAXAC.273</strain>
    </source>
</reference>
<accession>A0A9D7SU83</accession>
<dbReference type="EMBL" id="JADKGY010000001">
    <property type="protein sequence ID" value="MBK9981079.1"/>
    <property type="molecule type" value="Genomic_DNA"/>
</dbReference>
<protein>
    <submittedName>
        <fullName evidence="2">Rhodanese-like domain-containing protein</fullName>
    </submittedName>
</protein>
<sequence length="94" mass="10416">MKTENIIKEKKGTIVDVRTSAEFRRGNVAGSINIPLQEIPQRINELKSLKQPLVLCCASGNRSGQAHSFLAQQGIESWDGGSWLTVHDLQNRSN</sequence>